<feature type="signal peptide" evidence="1">
    <location>
        <begin position="1"/>
        <end position="19"/>
    </location>
</feature>
<name>A0A167TC13_PENCH</name>
<dbReference type="AlphaFoldDB" id="A0A167TC13"/>
<gene>
    <name evidence="2" type="ORF">EN45_066780</name>
</gene>
<organism evidence="2">
    <name type="scientific">Penicillium chrysogenum</name>
    <name type="common">Penicillium notatum</name>
    <dbReference type="NCBI Taxonomy" id="5076"/>
    <lineage>
        <taxon>Eukaryota</taxon>
        <taxon>Fungi</taxon>
        <taxon>Dikarya</taxon>
        <taxon>Ascomycota</taxon>
        <taxon>Pezizomycotina</taxon>
        <taxon>Eurotiomycetes</taxon>
        <taxon>Eurotiomycetidae</taxon>
        <taxon>Eurotiales</taxon>
        <taxon>Aspergillaceae</taxon>
        <taxon>Penicillium</taxon>
        <taxon>Penicillium chrysogenum species complex</taxon>
    </lineage>
</organism>
<feature type="chain" id="PRO_5007892532" description="Ecp2 effector protein domain-containing protein" evidence="1">
    <location>
        <begin position="20"/>
        <end position="144"/>
    </location>
</feature>
<dbReference type="EMBL" id="CM002799">
    <property type="protein sequence ID" value="KZN88107.1"/>
    <property type="molecule type" value="Genomic_DNA"/>
</dbReference>
<keyword evidence="1" id="KW-0732">Signal</keyword>
<evidence type="ECO:0000256" key="1">
    <source>
        <dbReference type="SAM" id="SignalP"/>
    </source>
</evidence>
<evidence type="ECO:0008006" key="3">
    <source>
        <dbReference type="Google" id="ProtNLM"/>
    </source>
</evidence>
<evidence type="ECO:0000313" key="2">
    <source>
        <dbReference type="EMBL" id="KZN88107.1"/>
    </source>
</evidence>
<accession>A0A167TC13</accession>
<proteinExistence type="predicted"/>
<reference evidence="2" key="1">
    <citation type="journal article" date="2014" name="Genome Announc.">
        <title>Complete sequencing and chromosome-scale genome assembly of the industrial progenitor strain P2niaD18 from the penicillin producer Penicillium chrysogenum.</title>
        <authorList>
            <person name="Specht T."/>
            <person name="Dahlmann T.A."/>
            <person name="Zadra I."/>
            <person name="Kurnsteiner H."/>
            <person name="Kuck U."/>
        </authorList>
    </citation>
    <scope>NUCLEOTIDE SEQUENCE [LARGE SCALE GENOMIC DNA]</scope>
    <source>
        <strain evidence="2">P2niaD18</strain>
    </source>
</reference>
<dbReference type="Proteomes" id="UP000076449">
    <property type="component" value="Chromosome II"/>
</dbReference>
<protein>
    <recommendedName>
        <fullName evidence="3">Ecp2 effector protein domain-containing protein</fullName>
    </recommendedName>
</protein>
<sequence>MKFNLATILAATLTATVAAVPTSEGMKITTRALEWAVDGSHANFIDLWKEDGLNRWRWQYAGATCDDFKNSLEVPDGGGNNYHCFDEDDKSFFETSDWTWDCMGPAAQRQMQSLPGCQGIWVAGAWVEHGFHKDGLSLDRSQTI</sequence>